<evidence type="ECO:0000313" key="3">
    <source>
        <dbReference type="Proteomes" id="UP000094285"/>
    </source>
</evidence>
<name>A0A1E4SE56_9ASCO</name>
<dbReference type="GO" id="GO:0005737">
    <property type="term" value="C:cytoplasm"/>
    <property type="evidence" value="ECO:0007669"/>
    <property type="project" value="TreeGrafter"/>
</dbReference>
<dbReference type="PANTHER" id="PTHR10828:SF38">
    <property type="entry name" value="ARSENICAL-RESISTANCE PROTEIN 2-RELATED"/>
    <property type="match status" value="1"/>
</dbReference>
<dbReference type="Gene3D" id="3.40.250.10">
    <property type="entry name" value="Rhodanese-like domain"/>
    <property type="match status" value="1"/>
</dbReference>
<dbReference type="InterPro" id="IPR036873">
    <property type="entry name" value="Rhodanese-like_dom_sf"/>
</dbReference>
<evidence type="ECO:0000259" key="1">
    <source>
        <dbReference type="PROSITE" id="PS50206"/>
    </source>
</evidence>
<dbReference type="GO" id="GO:0004792">
    <property type="term" value="F:thiosulfate-cyanide sulfurtransferase activity"/>
    <property type="evidence" value="ECO:0007669"/>
    <property type="project" value="EnsemblFungi"/>
</dbReference>
<dbReference type="AlphaFoldDB" id="A0A1E4SE56"/>
<accession>A0A1E4SE56</accession>
<organism evidence="2 3">
    <name type="scientific">Suhomyces tanzawaensis NRRL Y-17324</name>
    <dbReference type="NCBI Taxonomy" id="984487"/>
    <lineage>
        <taxon>Eukaryota</taxon>
        <taxon>Fungi</taxon>
        <taxon>Dikarya</taxon>
        <taxon>Ascomycota</taxon>
        <taxon>Saccharomycotina</taxon>
        <taxon>Pichiomycetes</taxon>
        <taxon>Debaryomycetaceae</taxon>
        <taxon>Suhomyces</taxon>
    </lineage>
</organism>
<dbReference type="OrthoDB" id="102559at2759"/>
<dbReference type="STRING" id="984487.A0A1E4SE56"/>
<dbReference type="PROSITE" id="PS50206">
    <property type="entry name" value="RHODANESE_3"/>
    <property type="match status" value="1"/>
</dbReference>
<proteinExistence type="predicted"/>
<gene>
    <name evidence="2" type="ORF">CANTADRAFT_91221</name>
</gene>
<dbReference type="PANTHER" id="PTHR10828">
    <property type="entry name" value="M-PHASE INDUCER PHOSPHATASE DUAL SPECIFICITY PHOSPHATASE CDC25"/>
    <property type="match status" value="1"/>
</dbReference>
<reference evidence="3" key="1">
    <citation type="submission" date="2016-05" db="EMBL/GenBank/DDBJ databases">
        <title>Comparative genomics of biotechnologically important yeasts.</title>
        <authorList>
            <consortium name="DOE Joint Genome Institute"/>
            <person name="Riley R."/>
            <person name="Haridas S."/>
            <person name="Wolfe K.H."/>
            <person name="Lopes M.R."/>
            <person name="Hittinger C.T."/>
            <person name="Goker M."/>
            <person name="Salamov A."/>
            <person name="Wisecaver J."/>
            <person name="Long T.M."/>
            <person name="Aerts A.L."/>
            <person name="Barry K."/>
            <person name="Choi C."/>
            <person name="Clum A."/>
            <person name="Coughlan A.Y."/>
            <person name="Deshpande S."/>
            <person name="Douglass A.P."/>
            <person name="Hanson S.J."/>
            <person name="Klenk H.-P."/>
            <person name="Labutti K."/>
            <person name="Lapidus A."/>
            <person name="Lindquist E."/>
            <person name="Lipzen A."/>
            <person name="Meier-Kolthoff J.P."/>
            <person name="Ohm R.A."/>
            <person name="Otillar R.P."/>
            <person name="Pangilinan J."/>
            <person name="Peng Y."/>
            <person name="Rokas A."/>
            <person name="Rosa C.A."/>
            <person name="Scheuner C."/>
            <person name="Sibirny A.A."/>
            <person name="Slot J.C."/>
            <person name="Stielow J.B."/>
            <person name="Sun H."/>
            <person name="Kurtzman C.P."/>
            <person name="Blackwell M."/>
            <person name="Grigoriev I.V."/>
            <person name="Jeffries T.W."/>
        </authorList>
    </citation>
    <scope>NUCLEOTIDE SEQUENCE [LARGE SCALE GENOMIC DNA]</scope>
    <source>
        <strain evidence="3">NRRL Y-17324</strain>
    </source>
</reference>
<dbReference type="EMBL" id="KV453914">
    <property type="protein sequence ID" value="ODV77760.1"/>
    <property type="molecule type" value="Genomic_DNA"/>
</dbReference>
<sequence>MVTFSDLKFISPSALRGWFRNGPPSERRFTVIDVRDSDYVGGHIRGSWHYPSSEYVSQLAEIRQRLVAENVGDVVFHCALSQQRGPSAALKFIRSLDEPGSDPEALRGLQVWVLEGGFTKWQQQYGEDSAVTEGYDKELWQWQ</sequence>
<evidence type="ECO:0000313" key="2">
    <source>
        <dbReference type="EMBL" id="ODV77760.1"/>
    </source>
</evidence>
<dbReference type="GO" id="GO:0005634">
    <property type="term" value="C:nucleus"/>
    <property type="evidence" value="ECO:0007669"/>
    <property type="project" value="TreeGrafter"/>
</dbReference>
<dbReference type="SUPFAM" id="SSF52821">
    <property type="entry name" value="Rhodanese/Cell cycle control phosphatase"/>
    <property type="match status" value="1"/>
</dbReference>
<protein>
    <submittedName>
        <fullName evidence="2">Rhodanese-like protein</fullName>
    </submittedName>
</protein>
<dbReference type="SMART" id="SM00450">
    <property type="entry name" value="RHOD"/>
    <property type="match status" value="1"/>
</dbReference>
<dbReference type="GeneID" id="30985925"/>
<dbReference type="Proteomes" id="UP000094285">
    <property type="component" value="Unassembled WGS sequence"/>
</dbReference>
<dbReference type="GO" id="GO:0004725">
    <property type="term" value="F:protein tyrosine phosphatase activity"/>
    <property type="evidence" value="ECO:0007669"/>
    <property type="project" value="TreeGrafter"/>
</dbReference>
<keyword evidence="3" id="KW-1185">Reference proteome</keyword>
<dbReference type="RefSeq" id="XP_020062882.1">
    <property type="nucleotide sequence ID" value="XM_020211789.1"/>
</dbReference>
<feature type="domain" description="Rhodanese" evidence="1">
    <location>
        <begin position="25"/>
        <end position="130"/>
    </location>
</feature>
<dbReference type="Pfam" id="PF00581">
    <property type="entry name" value="Rhodanese"/>
    <property type="match status" value="1"/>
</dbReference>
<dbReference type="InterPro" id="IPR001763">
    <property type="entry name" value="Rhodanese-like_dom"/>
</dbReference>